<feature type="region of interest" description="Disordered" evidence="1">
    <location>
        <begin position="271"/>
        <end position="293"/>
    </location>
</feature>
<evidence type="ECO:0000259" key="2">
    <source>
        <dbReference type="SMART" id="SM00642"/>
    </source>
</evidence>
<evidence type="ECO:0000313" key="3">
    <source>
        <dbReference type="EMBL" id="SDK72673.1"/>
    </source>
</evidence>
<sequence>MGLSELSREDSTTGRGWWENRIFYRVDVRAFSDSDADGVGDLEGVRDRLGYLELIGIDAIWLTGVLASPVGRPGQGRDVEPLIGTLDSLETLLTEAHAAGMRVALDLAVDGTEIVHSENQRELAESLRFWSDHGVDGFRIAALPGITGPIDESAHRIVRMIRSVLDGGDSVMLGGLVDGWRTGLGDLMELDVGVDLRFSLSRFDATEIRRIVETVLADSDSNAGTPVWTLSTWENPRPTTRFGGGAHGLARARAMALVQFALPGAVGVDNGTELGLPEAEKPDRTSSHPARGPMPWEGTQPPFGFSAAPGNWWPTPPNWAASTVEAQLEDPLSTLSLHRNAMELRRRHEIAHRTTVRWYGAPPGCLAFRCDRTDLTCALNASGTSVPKPPGTVVLCSGSLEGERIPPNTAVWLT</sequence>
<dbReference type="AlphaFoldDB" id="A0A1G9E934"/>
<protein>
    <submittedName>
        <fullName evidence="3">Alpha-glucosidase</fullName>
    </submittedName>
</protein>
<name>A0A1G9E934_ACTMZ</name>
<accession>A0A1G9E934</accession>
<dbReference type="Proteomes" id="UP000199213">
    <property type="component" value="Unassembled WGS sequence"/>
</dbReference>
<keyword evidence="4" id="KW-1185">Reference proteome</keyword>
<feature type="domain" description="Glycosyl hydrolase family 13 catalytic" evidence="2">
    <location>
        <begin position="25"/>
        <end position="327"/>
    </location>
</feature>
<dbReference type="PANTHER" id="PTHR10357">
    <property type="entry name" value="ALPHA-AMYLASE FAMILY MEMBER"/>
    <property type="match status" value="1"/>
</dbReference>
<dbReference type="InterPro" id="IPR006047">
    <property type="entry name" value="GH13_cat_dom"/>
</dbReference>
<evidence type="ECO:0000256" key="1">
    <source>
        <dbReference type="SAM" id="MobiDB-lite"/>
    </source>
</evidence>
<dbReference type="Pfam" id="PF00128">
    <property type="entry name" value="Alpha-amylase"/>
    <property type="match status" value="2"/>
</dbReference>
<dbReference type="PANTHER" id="PTHR10357:SF179">
    <property type="entry name" value="NEUTRAL AND BASIC AMINO ACID TRANSPORT PROTEIN RBAT"/>
    <property type="match status" value="1"/>
</dbReference>
<dbReference type="EMBL" id="FNFM01000011">
    <property type="protein sequence ID" value="SDK72673.1"/>
    <property type="molecule type" value="Genomic_DNA"/>
</dbReference>
<dbReference type="RefSeq" id="WP_425426932.1">
    <property type="nucleotide sequence ID" value="NZ_FNFM01000011.1"/>
</dbReference>
<evidence type="ECO:0000313" key="4">
    <source>
        <dbReference type="Proteomes" id="UP000199213"/>
    </source>
</evidence>
<gene>
    <name evidence="3" type="ORF">SAMN04487820_111199</name>
</gene>
<dbReference type="Gene3D" id="3.20.20.80">
    <property type="entry name" value="Glycosidases"/>
    <property type="match status" value="2"/>
</dbReference>
<dbReference type="GO" id="GO:0009313">
    <property type="term" value="P:oligosaccharide catabolic process"/>
    <property type="evidence" value="ECO:0007669"/>
    <property type="project" value="TreeGrafter"/>
</dbReference>
<reference evidence="4" key="1">
    <citation type="submission" date="2016-10" db="EMBL/GenBank/DDBJ databases">
        <authorList>
            <person name="Varghese N."/>
            <person name="Submissions S."/>
        </authorList>
    </citation>
    <scope>NUCLEOTIDE SEQUENCE [LARGE SCALE GENOMIC DNA]</scope>
    <source>
        <strain evidence="4">DSM 45460</strain>
    </source>
</reference>
<dbReference type="SMART" id="SM00642">
    <property type="entry name" value="Aamy"/>
    <property type="match status" value="1"/>
</dbReference>
<dbReference type="InterPro" id="IPR017853">
    <property type="entry name" value="GH"/>
</dbReference>
<dbReference type="SUPFAM" id="SSF51445">
    <property type="entry name" value="(Trans)glycosidases"/>
    <property type="match status" value="1"/>
</dbReference>
<proteinExistence type="predicted"/>
<dbReference type="GO" id="GO:0004556">
    <property type="term" value="F:alpha-amylase activity"/>
    <property type="evidence" value="ECO:0007669"/>
    <property type="project" value="TreeGrafter"/>
</dbReference>
<organism evidence="3 4">
    <name type="scientific">Actinopolyspora mzabensis</name>
    <dbReference type="NCBI Taxonomy" id="995066"/>
    <lineage>
        <taxon>Bacteria</taxon>
        <taxon>Bacillati</taxon>
        <taxon>Actinomycetota</taxon>
        <taxon>Actinomycetes</taxon>
        <taxon>Actinopolysporales</taxon>
        <taxon>Actinopolysporaceae</taxon>
        <taxon>Actinopolyspora</taxon>
    </lineage>
</organism>